<evidence type="ECO:0000256" key="3">
    <source>
        <dbReference type="SAM" id="SignalP"/>
    </source>
</evidence>
<dbReference type="InterPro" id="IPR036770">
    <property type="entry name" value="Ankyrin_rpt-contain_sf"/>
</dbReference>
<dbReference type="SUPFAM" id="SSF48403">
    <property type="entry name" value="Ankyrin repeat"/>
    <property type="match status" value="1"/>
</dbReference>
<protein>
    <submittedName>
        <fullName evidence="4">Uncharacterized protein</fullName>
    </submittedName>
</protein>
<sequence>MNLFKITVCALIILLLSAVAFAQQPSTSEVSFKNAFEKSGEQNCFKEMREIENGVNLYLMENPGASDITIGTLVEKKYIVSKTALKCPVFPNKFYSLEWSGAGSFKLFCPGHNKDIKQLRAIYGKKQVKKSAADMQSAQTQKQAAAVTPAQSTQPADGTDDKGQKAFYEIVRHGSLMDAMKKGDLVRAKALIKEGVAKNISPDGKTALQLATEKGYSEIVDMLHRAGHTK</sequence>
<feature type="region of interest" description="Disordered" evidence="2">
    <location>
        <begin position="133"/>
        <end position="161"/>
    </location>
</feature>
<feature type="signal peptide" evidence="3">
    <location>
        <begin position="1"/>
        <end position="22"/>
    </location>
</feature>
<feature type="chain" id="PRO_5009533527" evidence="3">
    <location>
        <begin position="23"/>
        <end position="230"/>
    </location>
</feature>
<evidence type="ECO:0000256" key="1">
    <source>
        <dbReference type="PROSITE-ProRule" id="PRU00023"/>
    </source>
</evidence>
<proteinExistence type="predicted"/>
<accession>A0A1F7WPC8</accession>
<name>A0A1F7WPC8_9BACT</name>
<reference evidence="4 5" key="1">
    <citation type="journal article" date="2016" name="Nat. Commun.">
        <title>Thousands of microbial genomes shed light on interconnected biogeochemical processes in an aquifer system.</title>
        <authorList>
            <person name="Anantharaman K."/>
            <person name="Brown C.T."/>
            <person name="Hug L.A."/>
            <person name="Sharon I."/>
            <person name="Castelle C.J."/>
            <person name="Probst A.J."/>
            <person name="Thomas B.C."/>
            <person name="Singh A."/>
            <person name="Wilkins M.J."/>
            <person name="Karaoz U."/>
            <person name="Brodie E.L."/>
            <person name="Williams K.H."/>
            <person name="Hubbard S.S."/>
            <person name="Banfield J.F."/>
        </authorList>
    </citation>
    <scope>NUCLEOTIDE SEQUENCE [LARGE SCALE GENOMIC DNA]</scope>
</reference>
<dbReference type="PROSITE" id="PS50088">
    <property type="entry name" value="ANK_REPEAT"/>
    <property type="match status" value="1"/>
</dbReference>
<keyword evidence="1" id="KW-0040">ANK repeat</keyword>
<feature type="repeat" description="ANK" evidence="1">
    <location>
        <begin position="203"/>
        <end position="230"/>
    </location>
</feature>
<dbReference type="AlphaFoldDB" id="A0A1F7WPC8"/>
<dbReference type="InterPro" id="IPR002110">
    <property type="entry name" value="Ankyrin_rpt"/>
</dbReference>
<dbReference type="PROSITE" id="PS50297">
    <property type="entry name" value="ANK_REP_REGION"/>
    <property type="match status" value="1"/>
</dbReference>
<organism evidence="4 5">
    <name type="scientific">Candidatus Wallbacteria bacterium GWC2_49_35</name>
    <dbReference type="NCBI Taxonomy" id="1817813"/>
    <lineage>
        <taxon>Bacteria</taxon>
        <taxon>Candidatus Walliibacteriota</taxon>
    </lineage>
</organism>
<gene>
    <name evidence="4" type="ORF">A2008_02120</name>
</gene>
<evidence type="ECO:0000256" key="2">
    <source>
        <dbReference type="SAM" id="MobiDB-lite"/>
    </source>
</evidence>
<comment type="caution">
    <text evidence="4">The sequence shown here is derived from an EMBL/GenBank/DDBJ whole genome shotgun (WGS) entry which is preliminary data.</text>
</comment>
<feature type="compositionally biased region" description="Polar residues" evidence="2">
    <location>
        <begin position="134"/>
        <end position="156"/>
    </location>
</feature>
<dbReference type="EMBL" id="MGFH01000137">
    <property type="protein sequence ID" value="OGM04714.1"/>
    <property type="molecule type" value="Genomic_DNA"/>
</dbReference>
<keyword evidence="3" id="KW-0732">Signal</keyword>
<evidence type="ECO:0000313" key="4">
    <source>
        <dbReference type="EMBL" id="OGM04714.1"/>
    </source>
</evidence>
<dbReference type="Gene3D" id="1.25.40.20">
    <property type="entry name" value="Ankyrin repeat-containing domain"/>
    <property type="match status" value="1"/>
</dbReference>
<dbReference type="Proteomes" id="UP000178735">
    <property type="component" value="Unassembled WGS sequence"/>
</dbReference>
<evidence type="ECO:0000313" key="5">
    <source>
        <dbReference type="Proteomes" id="UP000178735"/>
    </source>
</evidence>